<dbReference type="Proteomes" id="UP001223520">
    <property type="component" value="Chromosome"/>
</dbReference>
<dbReference type="KEGG" id="hbq:QI031_08405"/>
<accession>A0AAJ6PB57</accession>
<name>A0AAJ6PB57_9CYAN</name>
<dbReference type="RefSeq" id="WP_281484734.1">
    <property type="nucleotide sequence ID" value="NZ_CP124543.1"/>
</dbReference>
<protein>
    <submittedName>
        <fullName evidence="1">Uncharacterized protein</fullName>
    </submittedName>
</protein>
<proteinExistence type="predicted"/>
<dbReference type="AlphaFoldDB" id="A0AAJ6PB57"/>
<gene>
    <name evidence="1" type="ORF">QI031_08405</name>
</gene>
<sequence>MLAYAQELVCNLKELMPTQYQKDNLRETKDIEKQQILATLEAQKTKLNEYLSQLALIQASLDTWKPM</sequence>
<evidence type="ECO:0000313" key="1">
    <source>
        <dbReference type="EMBL" id="WGV27495.1"/>
    </source>
</evidence>
<keyword evidence="2" id="KW-1185">Reference proteome</keyword>
<reference evidence="1 2" key="1">
    <citation type="journal article" date="2023" name="Limnol Oceanogr Lett">
        <title>Environmental adaptations by the intertidal Antarctic cyanobacterium Halotia branconii CENA392 as revealed using long-read genome sequencing.</title>
        <authorList>
            <person name="Dextro R.B."/>
            <person name="Delbaje E."/>
            <person name="Freitas P.N.N."/>
            <person name="Geraldes V."/>
            <person name="Pinto E."/>
            <person name="Long P.F."/>
            <person name="Fiore M.F."/>
        </authorList>
    </citation>
    <scope>NUCLEOTIDE SEQUENCE [LARGE SCALE GENOMIC DNA]</scope>
    <source>
        <strain evidence="1 2">CENA392</strain>
    </source>
</reference>
<dbReference type="EMBL" id="CP124543">
    <property type="protein sequence ID" value="WGV27495.1"/>
    <property type="molecule type" value="Genomic_DNA"/>
</dbReference>
<evidence type="ECO:0000313" key="2">
    <source>
        <dbReference type="Proteomes" id="UP001223520"/>
    </source>
</evidence>
<organism evidence="1 2">
    <name type="scientific">Halotia branconii CENA392</name>
    <dbReference type="NCBI Taxonomy" id="1539056"/>
    <lineage>
        <taxon>Bacteria</taxon>
        <taxon>Bacillati</taxon>
        <taxon>Cyanobacteriota</taxon>
        <taxon>Cyanophyceae</taxon>
        <taxon>Nostocales</taxon>
        <taxon>Nodulariaceae</taxon>
        <taxon>Halotia</taxon>
    </lineage>
</organism>